<feature type="region of interest" description="Disordered" evidence="2">
    <location>
        <begin position="269"/>
        <end position="347"/>
    </location>
</feature>
<proteinExistence type="inferred from homology"/>
<dbReference type="Proteomes" id="UP001595858">
    <property type="component" value="Unassembled WGS sequence"/>
</dbReference>
<feature type="region of interest" description="Disordered" evidence="2">
    <location>
        <begin position="156"/>
        <end position="177"/>
    </location>
</feature>
<dbReference type="InterPro" id="IPR051910">
    <property type="entry name" value="ComF/GntX_DNA_util-trans"/>
</dbReference>
<dbReference type="SUPFAM" id="SSF53271">
    <property type="entry name" value="PRTase-like"/>
    <property type="match status" value="1"/>
</dbReference>
<comment type="caution">
    <text evidence="4">The sequence shown here is derived from an EMBL/GenBank/DDBJ whole genome shotgun (WGS) entry which is preliminary data.</text>
</comment>
<evidence type="ECO:0000256" key="2">
    <source>
        <dbReference type="SAM" id="MobiDB-lite"/>
    </source>
</evidence>
<accession>A0ABV9SUK9</accession>
<feature type="compositionally biased region" description="Basic residues" evidence="2">
    <location>
        <begin position="321"/>
        <end position="333"/>
    </location>
</feature>
<organism evidence="4 5">
    <name type="scientific">Streptomonospora arabica</name>
    <dbReference type="NCBI Taxonomy" id="412417"/>
    <lineage>
        <taxon>Bacteria</taxon>
        <taxon>Bacillati</taxon>
        <taxon>Actinomycetota</taxon>
        <taxon>Actinomycetes</taxon>
        <taxon>Streptosporangiales</taxon>
        <taxon>Nocardiopsidaceae</taxon>
        <taxon>Streptomonospora</taxon>
    </lineage>
</organism>
<dbReference type="EMBL" id="JBHSIY010000033">
    <property type="protein sequence ID" value="MFC4870011.1"/>
    <property type="molecule type" value="Genomic_DNA"/>
</dbReference>
<feature type="compositionally biased region" description="Polar residues" evidence="2">
    <location>
        <begin position="336"/>
        <end position="347"/>
    </location>
</feature>
<dbReference type="InterPro" id="IPR029057">
    <property type="entry name" value="PRTase-like"/>
</dbReference>
<dbReference type="Gene3D" id="3.40.50.2020">
    <property type="match status" value="1"/>
</dbReference>
<sequence>MARSAVRRCGAVRLPPEPVLAHRRRVSDQVGLDRDRRRANLAGALAVRTPGAVAGRPVVLVDDVLTTGATLAEAARALRGAGAVVVGGAVLAERGRPPPAAGFPGPIPRLPRPLSGASGRDRPFACGDRVGRSPATCADRPAGPCSATAPTLCRRPDPAPRTAFRPGPASAARWTGGVRHLTSGRTRVSVQSMAPVRVRGCAGYGAPSQGRPFGKPMPAAGETAHVRRLFVDRSRCGLEVSPASRRDPMSLGRGRRAVVALKRGGTLSRRMWGRRPGRPDGWHPRAARGAGEGPSAAGPRTAPATRRAPHRPEHAPGVRAVVRRSAPRVRKPRLTSADSFTRTGYEA</sequence>
<name>A0ABV9SUK9_9ACTN</name>
<comment type="similarity">
    <text evidence="1">Belongs to the ComF/GntX family.</text>
</comment>
<evidence type="ECO:0000259" key="3">
    <source>
        <dbReference type="Pfam" id="PF00156"/>
    </source>
</evidence>
<dbReference type="InterPro" id="IPR000836">
    <property type="entry name" value="PRTase_dom"/>
</dbReference>
<protein>
    <submittedName>
        <fullName evidence="4">ComF family protein</fullName>
    </submittedName>
</protein>
<reference evidence="5" key="1">
    <citation type="journal article" date="2019" name="Int. J. Syst. Evol. Microbiol.">
        <title>The Global Catalogue of Microorganisms (GCM) 10K type strain sequencing project: providing services to taxonomists for standard genome sequencing and annotation.</title>
        <authorList>
            <consortium name="The Broad Institute Genomics Platform"/>
            <consortium name="The Broad Institute Genome Sequencing Center for Infectious Disease"/>
            <person name="Wu L."/>
            <person name="Ma J."/>
        </authorList>
    </citation>
    <scope>NUCLEOTIDE SEQUENCE [LARGE SCALE GENOMIC DNA]</scope>
    <source>
        <strain evidence="5">CGMCC 4.7304</strain>
    </source>
</reference>
<dbReference type="Pfam" id="PF00156">
    <property type="entry name" value="Pribosyltran"/>
    <property type="match status" value="1"/>
</dbReference>
<dbReference type="CDD" id="cd06223">
    <property type="entry name" value="PRTases_typeI"/>
    <property type="match status" value="1"/>
</dbReference>
<feature type="compositionally biased region" description="Low complexity" evidence="2">
    <location>
        <begin position="293"/>
        <end position="306"/>
    </location>
</feature>
<dbReference type="PANTHER" id="PTHR47505">
    <property type="entry name" value="DNA UTILIZATION PROTEIN YHGH"/>
    <property type="match status" value="1"/>
</dbReference>
<evidence type="ECO:0000256" key="1">
    <source>
        <dbReference type="ARBA" id="ARBA00008007"/>
    </source>
</evidence>
<feature type="domain" description="Phosphoribosyltransferase" evidence="3">
    <location>
        <begin position="50"/>
        <end position="96"/>
    </location>
</feature>
<gene>
    <name evidence="4" type="ORF">ACFPCZ_25575</name>
</gene>
<dbReference type="PANTHER" id="PTHR47505:SF1">
    <property type="entry name" value="DNA UTILIZATION PROTEIN YHGH"/>
    <property type="match status" value="1"/>
</dbReference>
<dbReference type="RefSeq" id="WP_386699761.1">
    <property type="nucleotide sequence ID" value="NZ_JBHSIY010000033.1"/>
</dbReference>
<keyword evidence="5" id="KW-1185">Reference proteome</keyword>
<evidence type="ECO:0000313" key="5">
    <source>
        <dbReference type="Proteomes" id="UP001595858"/>
    </source>
</evidence>
<evidence type="ECO:0000313" key="4">
    <source>
        <dbReference type="EMBL" id="MFC4870011.1"/>
    </source>
</evidence>